<gene>
    <name evidence="1" type="ORF">E8L99_02615</name>
</gene>
<keyword evidence="2" id="KW-1185">Reference proteome</keyword>
<dbReference type="OrthoDB" id="6943389at2"/>
<proteinExistence type="predicted"/>
<dbReference type="EMBL" id="CP039865">
    <property type="protein sequence ID" value="QCK84750.1"/>
    <property type="molecule type" value="Genomic_DNA"/>
</dbReference>
<organism evidence="1 2">
    <name type="scientific">Phreatobacter aquaticus</name>
    <dbReference type="NCBI Taxonomy" id="2570229"/>
    <lineage>
        <taxon>Bacteria</taxon>
        <taxon>Pseudomonadati</taxon>
        <taxon>Pseudomonadota</taxon>
        <taxon>Alphaproteobacteria</taxon>
        <taxon>Hyphomicrobiales</taxon>
        <taxon>Phreatobacteraceae</taxon>
        <taxon>Phreatobacter</taxon>
    </lineage>
</organism>
<dbReference type="RefSeq" id="WP_137098084.1">
    <property type="nucleotide sequence ID" value="NZ_CP039865.1"/>
</dbReference>
<evidence type="ECO:0000313" key="1">
    <source>
        <dbReference type="EMBL" id="QCK84750.1"/>
    </source>
</evidence>
<protein>
    <submittedName>
        <fullName evidence="1">Uncharacterized protein</fullName>
    </submittedName>
</protein>
<accession>A0A4D7Q9D7</accession>
<dbReference type="KEGG" id="paqt:E8L99_02615"/>
<dbReference type="Proteomes" id="UP000298588">
    <property type="component" value="Chromosome"/>
</dbReference>
<evidence type="ECO:0000313" key="2">
    <source>
        <dbReference type="Proteomes" id="UP000298588"/>
    </source>
</evidence>
<reference evidence="1 2" key="1">
    <citation type="submission" date="2019-04" db="EMBL/GenBank/DDBJ databases">
        <title>Phreatobacter aquaticus sp. nov.</title>
        <authorList>
            <person name="Choi A."/>
            <person name="Baek K."/>
        </authorList>
    </citation>
    <scope>NUCLEOTIDE SEQUENCE [LARGE SCALE GENOMIC DNA]</scope>
    <source>
        <strain evidence="1 2">NMCR1094</strain>
    </source>
</reference>
<name>A0A4D7Q9D7_9HYPH</name>
<dbReference type="AlphaFoldDB" id="A0A4D7Q9D7"/>
<sequence length="350" mass="39560">MAEPTTLKLIYDGGLASEGSLHFYEFSRASYAFARLVSTVEIFRRSGHVPQKIGSKNYVDLVIKAPEKGSFPLDIIVPIAAEAANIAAQLKGIPLDVLLKYVIHIIKGILPKSDKLALELAKVSLDMEKERTKQTKEETKRHKILKDVVESGNMTTNLALELLKESLDKKSELFNRQKNTVSELTDAKNEFEESARREADFSEVRQKLEQIDNSKLVQLTTKVRPQVEEIGLPLRRSATIMSLQVGRERPIATFDSEAIQNINDRVIDEIEAVHELRMFAYDRDAGYGKCDVTDIGVYRITFSVPVDMRGRLRKKILEAIDKDATTATVRFVRNRDKTITSAILIDVRDR</sequence>